<accession>A0A6G1I2G9</accession>
<sequence length="155" mass="17582">MRVHDETGSRLRLVVTQAAGAASRLRSNGHEHTVVIMSLSTVHYARQKQQSGRQRCQLSCCEPQTTATDSTVSSRQSSQRWNRTQYSTLTSEESRQRSALSRWNGEALSHCAGTAHSRRYHEPTARALRPQPPRPTEHELHNYPNSPHVHLQTLH</sequence>
<protein>
    <submittedName>
        <fullName evidence="2">Uncharacterized protein</fullName>
    </submittedName>
</protein>
<dbReference type="AlphaFoldDB" id="A0A6G1I2G9"/>
<gene>
    <name evidence="2" type="ORF">EJ06DRAFT_341774</name>
</gene>
<dbReference type="Proteomes" id="UP000799640">
    <property type="component" value="Unassembled WGS sequence"/>
</dbReference>
<proteinExistence type="predicted"/>
<evidence type="ECO:0000313" key="3">
    <source>
        <dbReference type="Proteomes" id="UP000799640"/>
    </source>
</evidence>
<organism evidence="2 3">
    <name type="scientific">Trichodelitschia bisporula</name>
    <dbReference type="NCBI Taxonomy" id="703511"/>
    <lineage>
        <taxon>Eukaryota</taxon>
        <taxon>Fungi</taxon>
        <taxon>Dikarya</taxon>
        <taxon>Ascomycota</taxon>
        <taxon>Pezizomycotina</taxon>
        <taxon>Dothideomycetes</taxon>
        <taxon>Dothideomycetes incertae sedis</taxon>
        <taxon>Phaeotrichales</taxon>
        <taxon>Phaeotrichaceae</taxon>
        <taxon>Trichodelitschia</taxon>
    </lineage>
</organism>
<feature type="region of interest" description="Disordered" evidence="1">
    <location>
        <begin position="63"/>
        <end position="101"/>
    </location>
</feature>
<feature type="region of interest" description="Disordered" evidence="1">
    <location>
        <begin position="114"/>
        <end position="155"/>
    </location>
</feature>
<name>A0A6G1I2G9_9PEZI</name>
<evidence type="ECO:0000256" key="1">
    <source>
        <dbReference type="SAM" id="MobiDB-lite"/>
    </source>
</evidence>
<dbReference type="EMBL" id="ML996691">
    <property type="protein sequence ID" value="KAF2402480.1"/>
    <property type="molecule type" value="Genomic_DNA"/>
</dbReference>
<evidence type="ECO:0000313" key="2">
    <source>
        <dbReference type="EMBL" id="KAF2402480.1"/>
    </source>
</evidence>
<keyword evidence="3" id="KW-1185">Reference proteome</keyword>
<reference evidence="2" key="1">
    <citation type="journal article" date="2020" name="Stud. Mycol.">
        <title>101 Dothideomycetes genomes: a test case for predicting lifestyles and emergence of pathogens.</title>
        <authorList>
            <person name="Haridas S."/>
            <person name="Albert R."/>
            <person name="Binder M."/>
            <person name="Bloem J."/>
            <person name="Labutti K."/>
            <person name="Salamov A."/>
            <person name="Andreopoulos B."/>
            <person name="Baker S."/>
            <person name="Barry K."/>
            <person name="Bills G."/>
            <person name="Bluhm B."/>
            <person name="Cannon C."/>
            <person name="Castanera R."/>
            <person name="Culley D."/>
            <person name="Daum C."/>
            <person name="Ezra D."/>
            <person name="Gonzalez J."/>
            <person name="Henrissat B."/>
            <person name="Kuo A."/>
            <person name="Liang C."/>
            <person name="Lipzen A."/>
            <person name="Lutzoni F."/>
            <person name="Magnuson J."/>
            <person name="Mondo S."/>
            <person name="Nolan M."/>
            <person name="Ohm R."/>
            <person name="Pangilinan J."/>
            <person name="Park H.-J."/>
            <person name="Ramirez L."/>
            <person name="Alfaro M."/>
            <person name="Sun H."/>
            <person name="Tritt A."/>
            <person name="Yoshinaga Y."/>
            <person name="Zwiers L.-H."/>
            <person name="Turgeon B."/>
            <person name="Goodwin S."/>
            <person name="Spatafora J."/>
            <person name="Crous P."/>
            <person name="Grigoriev I."/>
        </authorList>
    </citation>
    <scope>NUCLEOTIDE SEQUENCE</scope>
    <source>
        <strain evidence="2">CBS 262.69</strain>
    </source>
</reference>